<organism evidence="1 2">
    <name type="scientific">Mucuna pruriens</name>
    <name type="common">Velvet bean</name>
    <name type="synonym">Dolichos pruriens</name>
    <dbReference type="NCBI Taxonomy" id="157652"/>
    <lineage>
        <taxon>Eukaryota</taxon>
        <taxon>Viridiplantae</taxon>
        <taxon>Streptophyta</taxon>
        <taxon>Embryophyta</taxon>
        <taxon>Tracheophyta</taxon>
        <taxon>Spermatophyta</taxon>
        <taxon>Magnoliopsida</taxon>
        <taxon>eudicotyledons</taxon>
        <taxon>Gunneridae</taxon>
        <taxon>Pentapetalae</taxon>
        <taxon>rosids</taxon>
        <taxon>fabids</taxon>
        <taxon>Fabales</taxon>
        <taxon>Fabaceae</taxon>
        <taxon>Papilionoideae</taxon>
        <taxon>50 kb inversion clade</taxon>
        <taxon>NPAAA clade</taxon>
        <taxon>indigoferoid/millettioid clade</taxon>
        <taxon>Phaseoleae</taxon>
        <taxon>Mucuna</taxon>
    </lineage>
</organism>
<keyword evidence="2" id="KW-1185">Reference proteome</keyword>
<dbReference type="EMBL" id="QJKJ01005846">
    <property type="protein sequence ID" value="RDX88758.1"/>
    <property type="molecule type" value="Genomic_DNA"/>
</dbReference>
<dbReference type="PANTHER" id="PTHR34222:SF99">
    <property type="entry name" value="PROTEIN, PUTATIVE-RELATED"/>
    <property type="match status" value="1"/>
</dbReference>
<evidence type="ECO:0000313" key="2">
    <source>
        <dbReference type="Proteomes" id="UP000257109"/>
    </source>
</evidence>
<dbReference type="OrthoDB" id="1436891at2759"/>
<reference evidence="1" key="1">
    <citation type="submission" date="2018-05" db="EMBL/GenBank/DDBJ databases">
        <title>Draft genome of Mucuna pruriens seed.</title>
        <authorList>
            <person name="Nnadi N.E."/>
            <person name="Vos R."/>
            <person name="Hasami M.H."/>
            <person name="Devisetty U.K."/>
            <person name="Aguiy J.C."/>
        </authorList>
    </citation>
    <scope>NUCLEOTIDE SEQUENCE [LARGE SCALE GENOMIC DNA]</scope>
    <source>
        <strain evidence="1">JCA_2017</strain>
    </source>
</reference>
<gene>
    <name evidence="1" type="ORF">CR513_29601</name>
</gene>
<comment type="caution">
    <text evidence="1">The sequence shown here is derived from an EMBL/GenBank/DDBJ whole genome shotgun (WGS) entry which is preliminary data.</text>
</comment>
<evidence type="ECO:0000313" key="1">
    <source>
        <dbReference type="EMBL" id="RDX88758.1"/>
    </source>
</evidence>
<dbReference type="PANTHER" id="PTHR34222">
    <property type="entry name" value="GAG_PRE-INTEGRS DOMAIN-CONTAINING PROTEIN"/>
    <property type="match status" value="1"/>
</dbReference>
<accession>A0A371GDU9</accession>
<dbReference type="Proteomes" id="UP000257109">
    <property type="component" value="Unassembled WGS sequence"/>
</dbReference>
<sequence>MHTCDGLQCILVMDCNYESKKYKKQDYVMCFLVGLNECYLVVNTQILLMDPLPPLSHVFSMLLKHERQNGLDGGGESQVVINATNNMKFNKLNQVVINATNNNKFNKGKYSRDKFYTFSGRIGHTMDTCFRKHGFLSGSKLKENDSIVNNIDSDEDDLNEKIE</sequence>
<feature type="non-terminal residue" evidence="1">
    <location>
        <position position="1"/>
    </location>
</feature>
<protein>
    <submittedName>
        <fullName evidence="1">Uncharacterized protein</fullName>
    </submittedName>
</protein>
<dbReference type="AlphaFoldDB" id="A0A371GDU9"/>
<proteinExistence type="predicted"/>
<name>A0A371GDU9_MUCPR</name>